<feature type="region of interest" description="Disordered" evidence="21">
    <location>
        <begin position="460"/>
        <end position="520"/>
    </location>
</feature>
<evidence type="ECO:0000256" key="2">
    <source>
        <dbReference type="ARBA" id="ARBA00004123"/>
    </source>
</evidence>
<evidence type="ECO:0000256" key="7">
    <source>
        <dbReference type="ARBA" id="ARBA00022722"/>
    </source>
</evidence>
<keyword evidence="11" id="KW-0378">Hydrolase</keyword>
<comment type="function">
    <text evidence="17">Catalytic component of a structure-specific DNA repair endonuclease responsible for the 5-prime incision during DNA repair, and which is essential for nucleotide excision repair (NER) and interstrand cross-link (ICL) repair.</text>
</comment>
<gene>
    <name evidence="24" type="primary">ERCC4</name>
</gene>
<evidence type="ECO:0000256" key="14">
    <source>
        <dbReference type="ARBA" id="ARBA00023125"/>
    </source>
</evidence>
<keyword evidence="14" id="KW-0238">DNA-binding</keyword>
<dbReference type="GO" id="GO:0000724">
    <property type="term" value="P:double-strand break repair via homologous recombination"/>
    <property type="evidence" value="ECO:0007669"/>
    <property type="project" value="TreeGrafter"/>
</dbReference>
<evidence type="ECO:0000256" key="11">
    <source>
        <dbReference type="ARBA" id="ARBA00022801"/>
    </source>
</evidence>
<evidence type="ECO:0000256" key="17">
    <source>
        <dbReference type="ARBA" id="ARBA00060353"/>
    </source>
</evidence>
<evidence type="ECO:0000256" key="10">
    <source>
        <dbReference type="ARBA" id="ARBA00022763"/>
    </source>
</evidence>
<evidence type="ECO:0000256" key="21">
    <source>
        <dbReference type="SAM" id="MobiDB-lite"/>
    </source>
</evidence>
<dbReference type="CTD" id="2072"/>
<dbReference type="InterPro" id="IPR011335">
    <property type="entry name" value="Restrct_endonuc-II-like"/>
</dbReference>
<dbReference type="GO" id="GO:0003697">
    <property type="term" value="F:single-stranded DNA binding"/>
    <property type="evidence" value="ECO:0007669"/>
    <property type="project" value="InterPro"/>
</dbReference>
<evidence type="ECO:0000256" key="18">
    <source>
        <dbReference type="ARBA" id="ARBA00064560"/>
    </source>
</evidence>
<accession>A0A9B0TTA3</accession>
<keyword evidence="12" id="KW-0460">Magnesium</keyword>
<keyword evidence="9" id="KW-0255">Endonuclease</keyword>
<dbReference type="GO" id="GO:0003684">
    <property type="term" value="F:damaged DNA binding"/>
    <property type="evidence" value="ECO:0007669"/>
    <property type="project" value="TreeGrafter"/>
</dbReference>
<evidence type="ECO:0000256" key="1">
    <source>
        <dbReference type="ARBA" id="ARBA00001946"/>
    </source>
</evidence>
<proteinExistence type="inferred from homology"/>
<feature type="compositionally biased region" description="Basic and acidic residues" evidence="21">
    <location>
        <begin position="468"/>
        <end position="483"/>
    </location>
</feature>
<comment type="cofactor">
    <cofactor evidence="1">
        <name>Mg(2+)</name>
        <dbReference type="ChEBI" id="CHEBI:18420"/>
    </cofactor>
</comment>
<evidence type="ECO:0000256" key="4">
    <source>
        <dbReference type="ARBA" id="ARBA00010015"/>
    </source>
</evidence>
<evidence type="ECO:0000256" key="12">
    <source>
        <dbReference type="ARBA" id="ARBA00022842"/>
    </source>
</evidence>
<name>A0A9B0TTA3_CHRAS</name>
<evidence type="ECO:0000256" key="8">
    <source>
        <dbReference type="ARBA" id="ARBA00022737"/>
    </source>
</evidence>
<evidence type="ECO:0000256" key="20">
    <source>
        <dbReference type="ARBA" id="ARBA00078823"/>
    </source>
</evidence>
<dbReference type="FunFam" id="1.10.150.20:FF:000040">
    <property type="entry name" value="DNA repair endonuclease XPF isoform X2"/>
    <property type="match status" value="1"/>
</dbReference>
<dbReference type="GO" id="GO:0000014">
    <property type="term" value="F:single-stranded DNA endodeoxyribonuclease activity"/>
    <property type="evidence" value="ECO:0007669"/>
    <property type="project" value="TreeGrafter"/>
</dbReference>
<dbReference type="Gene3D" id="3.40.50.10130">
    <property type="match status" value="1"/>
</dbReference>
<evidence type="ECO:0000256" key="3">
    <source>
        <dbReference type="ARBA" id="ARBA00004286"/>
    </source>
</evidence>
<keyword evidence="7" id="KW-0540">Nuclease</keyword>
<dbReference type="Gene3D" id="1.10.150.20">
    <property type="entry name" value="5' to 3' exonuclease, C-terminal subdomain"/>
    <property type="match status" value="1"/>
</dbReference>
<evidence type="ECO:0000256" key="5">
    <source>
        <dbReference type="ARBA" id="ARBA00022454"/>
    </source>
</evidence>
<feature type="domain" description="ERCC4" evidence="22">
    <location>
        <begin position="682"/>
        <end position="762"/>
    </location>
</feature>
<dbReference type="PANTHER" id="PTHR10150">
    <property type="entry name" value="DNA REPAIR ENDONUCLEASE XPF"/>
    <property type="match status" value="1"/>
</dbReference>
<keyword evidence="6" id="KW-0597">Phosphoprotein</keyword>
<organism evidence="23 24">
    <name type="scientific">Chrysochloris asiatica</name>
    <name type="common">Cape golden mole</name>
    <dbReference type="NCBI Taxonomy" id="185453"/>
    <lineage>
        <taxon>Eukaryota</taxon>
        <taxon>Metazoa</taxon>
        <taxon>Chordata</taxon>
        <taxon>Craniata</taxon>
        <taxon>Vertebrata</taxon>
        <taxon>Euteleostomi</taxon>
        <taxon>Mammalia</taxon>
        <taxon>Eutheria</taxon>
        <taxon>Afrotheria</taxon>
        <taxon>Chrysochloridae</taxon>
        <taxon>Chrysochlorinae</taxon>
        <taxon>Chrysochloris</taxon>
    </lineage>
</organism>
<evidence type="ECO:0000313" key="23">
    <source>
        <dbReference type="Proteomes" id="UP000504623"/>
    </source>
</evidence>
<dbReference type="CDD" id="cd20078">
    <property type="entry name" value="XPF_nuclease_XPF_euk"/>
    <property type="match status" value="1"/>
</dbReference>
<keyword evidence="13" id="KW-0007">Acetylation</keyword>
<dbReference type="InterPro" id="IPR006167">
    <property type="entry name" value="XPF"/>
</dbReference>
<dbReference type="GO" id="GO:0000110">
    <property type="term" value="C:nucleotide-excision repair factor 1 complex"/>
    <property type="evidence" value="ECO:0007669"/>
    <property type="project" value="TreeGrafter"/>
</dbReference>
<dbReference type="GeneID" id="102838849"/>
<reference evidence="24" key="1">
    <citation type="submission" date="2025-08" db="UniProtKB">
        <authorList>
            <consortium name="RefSeq"/>
        </authorList>
    </citation>
    <scope>IDENTIFICATION</scope>
    <source>
        <tissue evidence="24">Spleen</tissue>
    </source>
</reference>
<comment type="subcellular location">
    <subcellularLocation>
        <location evidence="3">Chromosome</location>
    </subcellularLocation>
    <subcellularLocation>
        <location evidence="2">Nucleus</location>
    </subcellularLocation>
</comment>
<dbReference type="Proteomes" id="UP000504623">
    <property type="component" value="Unplaced"/>
</dbReference>
<evidence type="ECO:0000256" key="6">
    <source>
        <dbReference type="ARBA" id="ARBA00022553"/>
    </source>
</evidence>
<dbReference type="FunFam" id="3.40.50.10130:FF:000002">
    <property type="entry name" value="DNA repair endonuclease XPF"/>
    <property type="match status" value="1"/>
</dbReference>
<keyword evidence="23" id="KW-1185">Reference proteome</keyword>
<dbReference type="GO" id="GO:0000712">
    <property type="term" value="P:resolution of meiotic recombination intermediates"/>
    <property type="evidence" value="ECO:0007669"/>
    <property type="project" value="TreeGrafter"/>
</dbReference>
<dbReference type="InterPro" id="IPR010994">
    <property type="entry name" value="RuvA_2-like"/>
</dbReference>
<protein>
    <recommendedName>
        <fullName evidence="19">DNA repair endonuclease XPF</fullName>
    </recommendedName>
    <alternativeName>
        <fullName evidence="20">DNA excision repair protein ERCC-4</fullName>
    </alternativeName>
</protein>
<comment type="subunit">
    <text evidence="18">Heterodimer composed of ERCC1 and ERCC4/XPF. Interacts with SLX4/BTBD12; this interaction is direct and links the ERCC1-ERCC4/XPF complex to SLX4, which may coordinate the action of the structure-specific endonuclease during DNA repair.</text>
</comment>
<dbReference type="PANTHER" id="PTHR10150:SF0">
    <property type="entry name" value="DNA REPAIR ENDONUCLEASE XPF"/>
    <property type="match status" value="1"/>
</dbReference>
<dbReference type="SUPFAM" id="SSF47781">
    <property type="entry name" value="RuvA domain 2-like"/>
    <property type="match status" value="1"/>
</dbReference>
<dbReference type="SMART" id="SM00891">
    <property type="entry name" value="ERCC4"/>
    <property type="match status" value="1"/>
</dbReference>
<dbReference type="GO" id="GO:1901255">
    <property type="term" value="P:nucleotide-excision repair involved in interstrand cross-link repair"/>
    <property type="evidence" value="ECO:0007669"/>
    <property type="project" value="TreeGrafter"/>
</dbReference>
<dbReference type="Pfam" id="PF02732">
    <property type="entry name" value="ERCC4"/>
    <property type="match status" value="1"/>
</dbReference>
<dbReference type="InterPro" id="IPR047520">
    <property type="entry name" value="XPF_nuclease"/>
</dbReference>
<keyword evidence="16" id="KW-0539">Nucleus</keyword>
<sequence length="915" mass="104079">MESGLPARRTAMAPLLEYERQLVLELLDTDGLVVCARGLGADRLLFHFLRLHCHPACLVLVLNTQPAEEEYFISQLKLEGVDHLPRRVTNEIASNSRYEVYTQGGVIFATSRILVVDFLTNRIPSDLITGILVYRAHRIIESCQEAFILRLFRQKNKRGFIKAFTDNAVAFDTGFCHVERVMRNLFVRKLYLWPRFHVAVHSFLEQHKPEVVEIHVSMTPAMLAIQTAVLDILNACLKELKGHNPSLEVEDLSLENAIGKPFDKTIRHYLDPLWHQLGAKTKSLVQDLKILRTLLQYLSQYDCVTFLNLLESLRATEKAFGQNSGWLFLDASTSMFVNARARVYHVPDAKISKKSKMSENMESKEGQETKKELVLESNPKWEALTEVLKEIEAENKESEALGGPGQVLICASDDRTCAQLREYVTTGAEAFLLRLYRKSFEKDSKAEEVWMKFRKEDKTKRITKSNKRPKDLQNKERASTKEKPVKRKKRRLTLTQMMGKPEEDEGEAEEGYQRELSSSQESSLEEIKHEEFDLNLSSDAAYGILKEPLMIIHPLLGCSDPYALTRVLHEVEPRYVVLYDAELTFVRQLEVYRASRPGKPLRVYFLIYGGSTEEQRYLTALRKEKEAFEKLIREKASMVIPEEREGRDETNLDLVRGSTSTTHAPADTRKAGGQEQSGTQQSIIVDMREFRSELPSLLHRRGVDIEPVTLEVGDYILTPQMCVERKSISDLIGSLNNGRLYSQCVSMSRYYKRPMLLIEFDPSKPFSLTSRGALHQEISSNDISSKLTLLTLHFPRLRILWCPSPHATAELFEELKQNKPQPDAAAAVAITADSVILPESEKYNPGPQDFLLKMPGVSAKNCRSLMNHVKNMVELATLSQDALTSILGNAASAKQLYDFIHTSYADVMSKGKMKT</sequence>
<evidence type="ECO:0000256" key="9">
    <source>
        <dbReference type="ARBA" id="ARBA00022759"/>
    </source>
</evidence>
<dbReference type="AlphaFoldDB" id="A0A9B0TTA3"/>
<dbReference type="OrthoDB" id="361020at2759"/>
<dbReference type="InterPro" id="IPR006166">
    <property type="entry name" value="ERCC4_domain"/>
</dbReference>
<evidence type="ECO:0000259" key="22">
    <source>
        <dbReference type="SMART" id="SM00891"/>
    </source>
</evidence>
<evidence type="ECO:0000313" key="24">
    <source>
        <dbReference type="RefSeq" id="XP_006867264.1"/>
    </source>
</evidence>
<feature type="region of interest" description="Disordered" evidence="21">
    <location>
        <begin position="642"/>
        <end position="679"/>
    </location>
</feature>
<keyword evidence="8" id="KW-0677">Repeat</keyword>
<evidence type="ECO:0000256" key="19">
    <source>
        <dbReference type="ARBA" id="ARBA00072370"/>
    </source>
</evidence>
<dbReference type="NCBIfam" id="TIGR00596">
    <property type="entry name" value="rad1"/>
    <property type="match status" value="1"/>
</dbReference>
<comment type="similarity">
    <text evidence="4">Belongs to the XPF family.</text>
</comment>
<evidence type="ECO:0000256" key="15">
    <source>
        <dbReference type="ARBA" id="ARBA00023204"/>
    </source>
</evidence>
<dbReference type="SUPFAM" id="SSF52980">
    <property type="entry name" value="Restriction endonuclease-like"/>
    <property type="match status" value="1"/>
</dbReference>
<dbReference type="GO" id="GO:0009411">
    <property type="term" value="P:response to UV"/>
    <property type="evidence" value="ECO:0007669"/>
    <property type="project" value="UniProtKB-ARBA"/>
</dbReference>
<keyword evidence="10" id="KW-0227">DNA damage</keyword>
<keyword evidence="15" id="KW-0234">DNA repair</keyword>
<dbReference type="GO" id="GO:0005694">
    <property type="term" value="C:chromosome"/>
    <property type="evidence" value="ECO:0007669"/>
    <property type="project" value="UniProtKB-SubCell"/>
</dbReference>
<dbReference type="RefSeq" id="XP_006867264.1">
    <property type="nucleotide sequence ID" value="XM_006867202.1"/>
</dbReference>
<keyword evidence="5" id="KW-0158">Chromosome</keyword>
<evidence type="ECO:0000256" key="13">
    <source>
        <dbReference type="ARBA" id="ARBA00022990"/>
    </source>
</evidence>
<evidence type="ECO:0000256" key="16">
    <source>
        <dbReference type="ARBA" id="ARBA00023242"/>
    </source>
</evidence>